<keyword evidence="6" id="KW-1185">Reference proteome</keyword>
<dbReference type="Proteomes" id="UP000324629">
    <property type="component" value="Unassembled WGS sequence"/>
</dbReference>
<keyword evidence="2" id="KW-0963">Cytoplasm</keyword>
<comment type="caution">
    <text evidence="5">The sequence shown here is derived from an EMBL/GenBank/DDBJ whole genome shotgun (WGS) entry which is preliminary data.</text>
</comment>
<feature type="domain" description="Fascin-like" evidence="4">
    <location>
        <begin position="28"/>
        <end position="130"/>
    </location>
</feature>
<evidence type="ECO:0000313" key="5">
    <source>
        <dbReference type="EMBL" id="KAA3676630.1"/>
    </source>
</evidence>
<sequence>MDPEESFNLGDDFSECIKLGILHSPSGRFLTAEVFNNELNVSGTALRRRQVWTVLTERGRSGTVYLQSHLGRFLSADKDGKVTAASRIPGIDERFLLEFSPQATGEWAFRSETYGFYLSGSDTQITCFSKCPVWWAVRLAIHPQVHLRHQFRSRYLRLLPDVDEFRADQPYPWGADTLIWLEQVPMQTTTSTSPIGVGRAPSALGRSAVARLGRVALRSEAGRYLHPDGTLVDHMDESVLFAFELRPGKCNIGIVCHSRTYAFRDSNGAYLTTVGPGTVKTKPTIVVPGKEELFLIERAALQVGVLAHNNKFASVKQGVEISANQHDLDETTIFQLEYIGGKGFSCSESIAASTTVLPQSPGGDYEKQPQGLSATNGMAPGVYCLVTGYWRLRSRSGKLWCMASSTGVQNSASDGDANSLFEILTLSDEANTGHGHVVLRSNSAAAGGGGGQSLSAKKLGAISTSGRPVCELQPPAETDLFRLLLVNRPSIALLSMLTGGFVSRGKQTMLDCSTVVYERFHLRLTANRTFQLFAKDTRDSFYLLTAVSDGFVHLKPTSLRPDDDGNLPLDTGTEFLLHFLGNGRTLVRVINDSLSGLNLVKAEPKGEVKWDSAAEIMINHIWEF</sequence>
<keyword evidence="3" id="KW-0009">Actin-binding</keyword>
<name>A0A5J4NN22_9TREM</name>
<accession>A0A5J4NN22</accession>
<dbReference type="GO" id="GO:0030674">
    <property type="term" value="F:protein-macromolecule adaptor activity"/>
    <property type="evidence" value="ECO:0007669"/>
    <property type="project" value="InterPro"/>
</dbReference>
<proteinExistence type="predicted"/>
<dbReference type="InterPro" id="IPR022768">
    <property type="entry name" value="Fascin-like_dom"/>
</dbReference>
<dbReference type="CDD" id="cd23334">
    <property type="entry name" value="beta-trefoil_FSCN_rpt1"/>
    <property type="match status" value="1"/>
</dbReference>
<dbReference type="SUPFAM" id="SSF50405">
    <property type="entry name" value="Actin-crosslinking proteins"/>
    <property type="match status" value="3"/>
</dbReference>
<dbReference type="AlphaFoldDB" id="A0A5J4NN22"/>
<reference evidence="5 6" key="1">
    <citation type="journal article" date="2019" name="Gigascience">
        <title>Whole-genome sequence of the oriental lung fluke Paragonimus westermani.</title>
        <authorList>
            <person name="Oey H."/>
            <person name="Zakrzewski M."/>
            <person name="Narain K."/>
            <person name="Devi K.R."/>
            <person name="Agatsuma T."/>
            <person name="Nawaratna S."/>
            <person name="Gobert G.N."/>
            <person name="Jones M.K."/>
            <person name="Ragan M.A."/>
            <person name="McManus D.P."/>
            <person name="Krause L."/>
        </authorList>
    </citation>
    <scope>NUCLEOTIDE SEQUENCE [LARGE SCALE GENOMIC DNA]</scope>
    <source>
        <strain evidence="5 6">IND2009</strain>
    </source>
</reference>
<organism evidence="5 6">
    <name type="scientific">Paragonimus westermani</name>
    <dbReference type="NCBI Taxonomy" id="34504"/>
    <lineage>
        <taxon>Eukaryota</taxon>
        <taxon>Metazoa</taxon>
        <taxon>Spiralia</taxon>
        <taxon>Lophotrochozoa</taxon>
        <taxon>Platyhelminthes</taxon>
        <taxon>Trematoda</taxon>
        <taxon>Digenea</taxon>
        <taxon>Plagiorchiida</taxon>
        <taxon>Troglotremata</taxon>
        <taxon>Troglotrematidae</taxon>
        <taxon>Paragonimus</taxon>
    </lineage>
</organism>
<dbReference type="GO" id="GO:0051015">
    <property type="term" value="F:actin filament binding"/>
    <property type="evidence" value="ECO:0007669"/>
    <property type="project" value="InterPro"/>
</dbReference>
<evidence type="ECO:0000256" key="3">
    <source>
        <dbReference type="ARBA" id="ARBA00023203"/>
    </source>
</evidence>
<evidence type="ECO:0000313" key="6">
    <source>
        <dbReference type="Proteomes" id="UP000324629"/>
    </source>
</evidence>
<dbReference type="EMBL" id="QNGE01001887">
    <property type="protein sequence ID" value="KAA3676630.1"/>
    <property type="molecule type" value="Genomic_DNA"/>
</dbReference>
<evidence type="ECO:0000259" key="4">
    <source>
        <dbReference type="Pfam" id="PF06268"/>
    </source>
</evidence>
<gene>
    <name evidence="5" type="ORF">DEA37_0006296</name>
</gene>
<dbReference type="Gene3D" id="2.80.10.50">
    <property type="match status" value="3"/>
</dbReference>
<evidence type="ECO:0000256" key="2">
    <source>
        <dbReference type="ARBA" id="ARBA00022490"/>
    </source>
</evidence>
<protein>
    <submittedName>
        <fullName evidence="5">Fascin 1/2</fullName>
    </submittedName>
</protein>
<dbReference type="InterPro" id="IPR008999">
    <property type="entry name" value="Actin-crosslinking"/>
</dbReference>
<dbReference type="GO" id="GO:0005737">
    <property type="term" value="C:cytoplasm"/>
    <property type="evidence" value="ECO:0007669"/>
    <property type="project" value="UniProtKB-SubCell"/>
</dbReference>
<evidence type="ECO:0000256" key="1">
    <source>
        <dbReference type="ARBA" id="ARBA00004496"/>
    </source>
</evidence>
<dbReference type="CDD" id="cd23335">
    <property type="entry name" value="beta-trefoil_FSCN_rpt2"/>
    <property type="match status" value="1"/>
</dbReference>
<comment type="subcellular location">
    <subcellularLocation>
        <location evidence="1">Cytoplasm</location>
    </subcellularLocation>
</comment>
<dbReference type="Pfam" id="PF06268">
    <property type="entry name" value="Fascin"/>
    <property type="match status" value="1"/>
</dbReference>